<organism evidence="5">
    <name type="scientific">Aureococcus anophagefferens</name>
    <name type="common">Harmful bloom alga</name>
    <dbReference type="NCBI Taxonomy" id="44056"/>
    <lineage>
        <taxon>Eukaryota</taxon>
        <taxon>Sar</taxon>
        <taxon>Stramenopiles</taxon>
        <taxon>Ochrophyta</taxon>
        <taxon>Pelagophyceae</taxon>
        <taxon>Pelagomonadales</taxon>
        <taxon>Pelagomonadaceae</taxon>
        <taxon>Aureococcus</taxon>
    </lineage>
</organism>
<dbReference type="KEGG" id="aaf:AURANDRAFT_23373"/>
<feature type="compositionally biased region" description="Acidic residues" evidence="2">
    <location>
        <begin position="165"/>
        <end position="194"/>
    </location>
</feature>
<proteinExistence type="inferred from homology"/>
<dbReference type="Proteomes" id="UP000002729">
    <property type="component" value="Unassembled WGS sequence"/>
</dbReference>
<evidence type="ECO:0000313" key="5">
    <source>
        <dbReference type="Proteomes" id="UP000002729"/>
    </source>
</evidence>
<dbReference type="InterPro" id="IPR007052">
    <property type="entry name" value="CS_dom"/>
</dbReference>
<dbReference type="GO" id="GO:0005829">
    <property type="term" value="C:cytosol"/>
    <property type="evidence" value="ECO:0007669"/>
    <property type="project" value="TreeGrafter"/>
</dbReference>
<reference evidence="4 5" key="1">
    <citation type="journal article" date="2011" name="Proc. Natl. Acad. Sci. U.S.A.">
        <title>Niche of harmful alga Aureococcus anophagefferens revealed through ecogenomics.</title>
        <authorList>
            <person name="Gobler C.J."/>
            <person name="Berry D.L."/>
            <person name="Dyhrman S.T."/>
            <person name="Wilhelm S.W."/>
            <person name="Salamov A."/>
            <person name="Lobanov A.V."/>
            <person name="Zhang Y."/>
            <person name="Collier J.L."/>
            <person name="Wurch L.L."/>
            <person name="Kustka A.B."/>
            <person name="Dill B.D."/>
            <person name="Shah M."/>
            <person name="VerBerkmoes N.C."/>
            <person name="Kuo A."/>
            <person name="Terry A."/>
            <person name="Pangilinan J."/>
            <person name="Lindquist E.A."/>
            <person name="Lucas S."/>
            <person name="Paulsen I.T."/>
            <person name="Hattenrath-Lehmann T.K."/>
            <person name="Talmage S.C."/>
            <person name="Walker E.A."/>
            <person name="Koch F."/>
            <person name="Burson A.M."/>
            <person name="Marcoval M.A."/>
            <person name="Tang Y.Z."/>
            <person name="Lecleir G.R."/>
            <person name="Coyne K.J."/>
            <person name="Berg G.M."/>
            <person name="Bertrand E.M."/>
            <person name="Saito M.A."/>
            <person name="Gladyshev V.N."/>
            <person name="Grigoriev I.V."/>
        </authorList>
    </citation>
    <scope>NUCLEOTIDE SEQUENCE [LARGE SCALE GENOMIC DNA]</scope>
    <source>
        <strain evidence="5">CCMP 1984</strain>
    </source>
</reference>
<dbReference type="Pfam" id="PF04969">
    <property type="entry name" value="CS"/>
    <property type="match status" value="1"/>
</dbReference>
<dbReference type="CDD" id="cd06465">
    <property type="entry name" value="p23_hB-ind1_like"/>
    <property type="match status" value="1"/>
</dbReference>
<evidence type="ECO:0000259" key="3">
    <source>
        <dbReference type="PROSITE" id="PS51203"/>
    </source>
</evidence>
<dbReference type="GO" id="GO:0051131">
    <property type="term" value="P:chaperone-mediated protein complex assembly"/>
    <property type="evidence" value="ECO:0007669"/>
    <property type="project" value="TreeGrafter"/>
</dbReference>
<evidence type="ECO:0000313" key="4">
    <source>
        <dbReference type="EMBL" id="EGB10520.1"/>
    </source>
</evidence>
<dbReference type="PANTHER" id="PTHR22932:SF1">
    <property type="entry name" value="CO-CHAPERONE PROTEIN DAF-41"/>
    <property type="match status" value="1"/>
</dbReference>
<dbReference type="InterPro" id="IPR008978">
    <property type="entry name" value="HSP20-like_chaperone"/>
</dbReference>
<dbReference type="PANTHER" id="PTHR22932">
    <property type="entry name" value="TELOMERASE-BINDING PROTEIN P23 HSP90 CO-CHAPERONE"/>
    <property type="match status" value="1"/>
</dbReference>
<dbReference type="OMA" id="QEEPNAG"/>
<dbReference type="InParanoid" id="F0Y3S5"/>
<dbReference type="OrthoDB" id="1564555at2759"/>
<comment type="similarity">
    <text evidence="1">Belongs to the p23/wos2 family.</text>
</comment>
<dbReference type="SUPFAM" id="SSF49764">
    <property type="entry name" value="HSP20-like chaperones"/>
    <property type="match status" value="1"/>
</dbReference>
<accession>F0Y3S5</accession>
<dbReference type="GO" id="GO:0006457">
    <property type="term" value="P:protein folding"/>
    <property type="evidence" value="ECO:0007669"/>
    <property type="project" value="TreeGrafter"/>
</dbReference>
<dbReference type="RefSeq" id="XP_009035308.1">
    <property type="nucleotide sequence ID" value="XM_009037060.1"/>
</dbReference>
<evidence type="ECO:0000256" key="1">
    <source>
        <dbReference type="ARBA" id="ARBA00025733"/>
    </source>
</evidence>
<dbReference type="Gene3D" id="2.60.40.790">
    <property type="match status" value="1"/>
</dbReference>
<dbReference type="PROSITE" id="PS51203">
    <property type="entry name" value="CS"/>
    <property type="match status" value="1"/>
</dbReference>
<sequence length="206" mass="23095">MFPFLPLAQLCSRSRHSESRRVACRVMAALTTIVPDIIWAQRKDALYVTVKLAEATDVKVDLTATTLAFSCECDEKSYAFSATFFAEVLPEESVWKVHGRNVQMHVVKKDQEADEHWPRMTTDKAFEKRHVACDWSRYVDEDEEAGDDGFDMSALEGAANFGSAEGDEYEPDSDDDVDLGDLDPDDDDDDDDAPPPEPAQPKIQEV</sequence>
<dbReference type="AlphaFoldDB" id="F0Y3S5"/>
<dbReference type="FunFam" id="2.60.40.790:FF:000039">
    <property type="entry name" value="CS domain containing protein"/>
    <property type="match status" value="1"/>
</dbReference>
<dbReference type="GO" id="GO:0005634">
    <property type="term" value="C:nucleus"/>
    <property type="evidence" value="ECO:0007669"/>
    <property type="project" value="TreeGrafter"/>
</dbReference>
<dbReference type="eggNOG" id="KOG3158">
    <property type="taxonomic scope" value="Eukaryota"/>
</dbReference>
<dbReference type="GO" id="GO:0051879">
    <property type="term" value="F:Hsp90 protein binding"/>
    <property type="evidence" value="ECO:0007669"/>
    <property type="project" value="InterPro"/>
</dbReference>
<dbReference type="EMBL" id="GL833124">
    <property type="protein sequence ID" value="EGB10520.1"/>
    <property type="molecule type" value="Genomic_DNA"/>
</dbReference>
<dbReference type="GO" id="GO:0051087">
    <property type="term" value="F:protein-folding chaperone binding"/>
    <property type="evidence" value="ECO:0007669"/>
    <property type="project" value="TreeGrafter"/>
</dbReference>
<protein>
    <recommendedName>
        <fullName evidence="3">CS domain-containing protein</fullName>
    </recommendedName>
</protein>
<name>F0Y3S5_AURAN</name>
<feature type="domain" description="CS" evidence="3">
    <location>
        <begin position="32"/>
        <end position="121"/>
    </location>
</feature>
<dbReference type="InterPro" id="IPR045250">
    <property type="entry name" value="p23-like"/>
</dbReference>
<gene>
    <name evidence="4" type="ORF">AURANDRAFT_23373</name>
</gene>
<evidence type="ECO:0000256" key="2">
    <source>
        <dbReference type="SAM" id="MobiDB-lite"/>
    </source>
</evidence>
<feature type="region of interest" description="Disordered" evidence="2">
    <location>
        <begin position="143"/>
        <end position="206"/>
    </location>
</feature>
<keyword evidence="5" id="KW-1185">Reference proteome</keyword>
<dbReference type="GeneID" id="20219749"/>